<dbReference type="Pfam" id="PF03473">
    <property type="entry name" value="MOSC"/>
    <property type="match status" value="1"/>
</dbReference>
<feature type="domain" description="MOSC" evidence="2">
    <location>
        <begin position="212"/>
        <end position="367"/>
    </location>
</feature>
<dbReference type="GO" id="GO:0030170">
    <property type="term" value="F:pyridoxal phosphate binding"/>
    <property type="evidence" value="ECO:0007669"/>
    <property type="project" value="InterPro"/>
</dbReference>
<protein>
    <submittedName>
        <fullName evidence="3">MOSC-domain-containing protein</fullName>
    </submittedName>
</protein>
<name>A0A6A5XH88_9PLEO</name>
<dbReference type="Proteomes" id="UP000799778">
    <property type="component" value="Unassembled WGS sequence"/>
</dbReference>
<dbReference type="InterPro" id="IPR005302">
    <property type="entry name" value="MoCF_Sase_C"/>
</dbReference>
<dbReference type="OrthoDB" id="17255at2759"/>
<evidence type="ECO:0000313" key="4">
    <source>
        <dbReference type="Proteomes" id="UP000799778"/>
    </source>
</evidence>
<keyword evidence="1" id="KW-0812">Transmembrane</keyword>
<dbReference type="SUPFAM" id="SSF141673">
    <property type="entry name" value="MOSC N-terminal domain-like"/>
    <property type="match status" value="1"/>
</dbReference>
<evidence type="ECO:0000313" key="3">
    <source>
        <dbReference type="EMBL" id="KAF2012216.1"/>
    </source>
</evidence>
<proteinExistence type="predicted"/>
<dbReference type="Pfam" id="PF03476">
    <property type="entry name" value="MOSC_N"/>
    <property type="match status" value="1"/>
</dbReference>
<dbReference type="AlphaFoldDB" id="A0A6A5XH88"/>
<evidence type="ECO:0000259" key="2">
    <source>
        <dbReference type="PROSITE" id="PS51340"/>
    </source>
</evidence>
<keyword evidence="4" id="KW-1185">Reference proteome</keyword>
<feature type="transmembrane region" description="Helical" evidence="1">
    <location>
        <begin position="30"/>
        <end position="47"/>
    </location>
</feature>
<evidence type="ECO:0000256" key="1">
    <source>
        <dbReference type="SAM" id="Phobius"/>
    </source>
</evidence>
<dbReference type="GeneID" id="54282730"/>
<accession>A0A6A5XH88</accession>
<keyword evidence="1" id="KW-0472">Membrane</keyword>
<reference evidence="3" key="1">
    <citation type="journal article" date="2020" name="Stud. Mycol.">
        <title>101 Dothideomycetes genomes: a test case for predicting lifestyles and emergence of pathogens.</title>
        <authorList>
            <person name="Haridas S."/>
            <person name="Albert R."/>
            <person name="Binder M."/>
            <person name="Bloem J."/>
            <person name="Labutti K."/>
            <person name="Salamov A."/>
            <person name="Andreopoulos B."/>
            <person name="Baker S."/>
            <person name="Barry K."/>
            <person name="Bills G."/>
            <person name="Bluhm B."/>
            <person name="Cannon C."/>
            <person name="Castanera R."/>
            <person name="Culley D."/>
            <person name="Daum C."/>
            <person name="Ezra D."/>
            <person name="Gonzalez J."/>
            <person name="Henrissat B."/>
            <person name="Kuo A."/>
            <person name="Liang C."/>
            <person name="Lipzen A."/>
            <person name="Lutzoni F."/>
            <person name="Magnuson J."/>
            <person name="Mondo S."/>
            <person name="Nolan M."/>
            <person name="Ohm R."/>
            <person name="Pangilinan J."/>
            <person name="Park H.-J."/>
            <person name="Ramirez L."/>
            <person name="Alfaro M."/>
            <person name="Sun H."/>
            <person name="Tritt A."/>
            <person name="Yoshinaga Y."/>
            <person name="Zwiers L.-H."/>
            <person name="Turgeon B."/>
            <person name="Goodwin S."/>
            <person name="Spatafora J."/>
            <person name="Crous P."/>
            <person name="Grigoriev I."/>
        </authorList>
    </citation>
    <scope>NUCLEOTIDE SEQUENCE</scope>
    <source>
        <strain evidence="3">CBS 175.79</strain>
    </source>
</reference>
<dbReference type="GO" id="GO:0003824">
    <property type="term" value="F:catalytic activity"/>
    <property type="evidence" value="ECO:0007669"/>
    <property type="project" value="InterPro"/>
</dbReference>
<dbReference type="PANTHER" id="PTHR14237:SF34">
    <property type="entry name" value="MOSC DOMAIN PROTEIN (AFU_ORTHOLOGUE AFUA_2G07820)"/>
    <property type="match status" value="1"/>
</dbReference>
<organism evidence="3 4">
    <name type="scientific">Aaosphaeria arxii CBS 175.79</name>
    <dbReference type="NCBI Taxonomy" id="1450172"/>
    <lineage>
        <taxon>Eukaryota</taxon>
        <taxon>Fungi</taxon>
        <taxon>Dikarya</taxon>
        <taxon>Ascomycota</taxon>
        <taxon>Pezizomycotina</taxon>
        <taxon>Dothideomycetes</taxon>
        <taxon>Pleosporomycetidae</taxon>
        <taxon>Pleosporales</taxon>
        <taxon>Pleosporales incertae sedis</taxon>
        <taxon>Aaosphaeria</taxon>
    </lineage>
</organism>
<gene>
    <name evidence="3" type="ORF">BU24DRAFT_397149</name>
</gene>
<feature type="transmembrane region" description="Helical" evidence="1">
    <location>
        <begin position="183"/>
        <end position="201"/>
    </location>
</feature>
<dbReference type="PROSITE" id="PS51340">
    <property type="entry name" value="MOSC"/>
    <property type="match status" value="1"/>
</dbReference>
<sequence length="384" mass="43237">MAPSWDLEQFFEGTDEFLENSVKYLVRNPLVALAILIIIHLGIYFLLRTQPPSLHKFNDLKISEIYVYPIKSLRGAQVSEAVATKDGFDYDRRFMLLKVNDDGIYQNMQVSRIPEMCRFLTSITLPSEDSKDSGSINVEFTAPGSSKTNSITIPLEPDTTTLPTLEVDLYTSKTQAYKMPSHINAWFTTCFTYPVVLAYLGPHRRSVLFTDLQPTKSFLPPFSPFTKTPQIGFADCAPFLLISSTSVADVSSRLPGALQMDPTKFRPNIILSGAESAWEEDYWSRIDISGTILHTSHNCGRCASLNVDYNTGKYGTGPEGTVLKLLQKDRRIDIGTKYSPVFGRYSFWDEGNGGERRLRVGDTARVTRFNVKPTVFSWKALQKM</sequence>
<dbReference type="GO" id="GO:0030151">
    <property type="term" value="F:molybdenum ion binding"/>
    <property type="evidence" value="ECO:0007669"/>
    <property type="project" value="InterPro"/>
</dbReference>
<dbReference type="InterPro" id="IPR005303">
    <property type="entry name" value="MOCOS_middle"/>
</dbReference>
<dbReference type="PANTHER" id="PTHR14237">
    <property type="entry name" value="MOLYBDOPTERIN COFACTOR SULFURASE MOSC"/>
    <property type="match status" value="1"/>
</dbReference>
<keyword evidence="1" id="KW-1133">Transmembrane helix</keyword>
<dbReference type="RefSeq" id="XP_033380555.1">
    <property type="nucleotide sequence ID" value="XM_033525333.1"/>
</dbReference>
<dbReference type="EMBL" id="ML978073">
    <property type="protein sequence ID" value="KAF2012216.1"/>
    <property type="molecule type" value="Genomic_DNA"/>
</dbReference>